<proteinExistence type="predicted"/>
<reference evidence="2" key="1">
    <citation type="journal article" date="2023" name="Nat. Plants">
        <title>Single-cell RNA sequencing provides a high-resolution roadmap for understanding the multicellular compartmentation of specialized metabolism.</title>
        <authorList>
            <person name="Sun S."/>
            <person name="Shen X."/>
            <person name="Li Y."/>
            <person name="Li Y."/>
            <person name="Wang S."/>
            <person name="Li R."/>
            <person name="Zhang H."/>
            <person name="Shen G."/>
            <person name="Guo B."/>
            <person name="Wei J."/>
            <person name="Xu J."/>
            <person name="St-Pierre B."/>
            <person name="Chen S."/>
            <person name="Sun C."/>
        </authorList>
    </citation>
    <scope>NUCLEOTIDE SEQUENCE [LARGE SCALE GENOMIC DNA]</scope>
</reference>
<comment type="caution">
    <text evidence="1">The sequence shown here is derived from an EMBL/GenBank/DDBJ whole genome shotgun (WGS) entry which is preliminary data.</text>
</comment>
<keyword evidence="2" id="KW-1185">Reference proteome</keyword>
<dbReference type="EMBL" id="CM044701">
    <property type="protein sequence ID" value="KAI5681890.1"/>
    <property type="molecule type" value="Genomic_DNA"/>
</dbReference>
<evidence type="ECO:0000313" key="2">
    <source>
        <dbReference type="Proteomes" id="UP001060085"/>
    </source>
</evidence>
<name>A0ACC0CAC2_CATRO</name>
<accession>A0ACC0CAC2</accession>
<sequence length="185" mass="21137">MQMQVRHFYANLWFSSNEDDESWARLYVNGVEISRTSSLVNQLLGLDDEGYKVSWLESMDIREGALNVSTQGEISMQIKQYIGKLRISGIETERKAMEEKDKEDVVANATGAQGTRVDIPGTSGVKKRTVNIRETDWEKECKHLDKKLKRQTTQTIKMREHIKKICGMLKKDGVTVINERGVDAK</sequence>
<evidence type="ECO:0000313" key="1">
    <source>
        <dbReference type="EMBL" id="KAI5681890.1"/>
    </source>
</evidence>
<dbReference type="Proteomes" id="UP001060085">
    <property type="component" value="Linkage Group LG01"/>
</dbReference>
<protein>
    <submittedName>
        <fullName evidence="1">Uncharacterized protein</fullName>
    </submittedName>
</protein>
<gene>
    <name evidence="1" type="ORF">M9H77_03118</name>
</gene>
<organism evidence="1 2">
    <name type="scientific">Catharanthus roseus</name>
    <name type="common">Madagascar periwinkle</name>
    <name type="synonym">Vinca rosea</name>
    <dbReference type="NCBI Taxonomy" id="4058"/>
    <lineage>
        <taxon>Eukaryota</taxon>
        <taxon>Viridiplantae</taxon>
        <taxon>Streptophyta</taxon>
        <taxon>Embryophyta</taxon>
        <taxon>Tracheophyta</taxon>
        <taxon>Spermatophyta</taxon>
        <taxon>Magnoliopsida</taxon>
        <taxon>eudicotyledons</taxon>
        <taxon>Gunneridae</taxon>
        <taxon>Pentapetalae</taxon>
        <taxon>asterids</taxon>
        <taxon>lamiids</taxon>
        <taxon>Gentianales</taxon>
        <taxon>Apocynaceae</taxon>
        <taxon>Rauvolfioideae</taxon>
        <taxon>Vinceae</taxon>
        <taxon>Catharanthinae</taxon>
        <taxon>Catharanthus</taxon>
    </lineage>
</organism>